<comment type="caution">
    <text evidence="1">The sequence shown here is derived from an EMBL/GenBank/DDBJ whole genome shotgun (WGS) entry which is preliminary data.</text>
</comment>
<evidence type="ECO:0000313" key="1">
    <source>
        <dbReference type="EMBL" id="GME27209.1"/>
    </source>
</evidence>
<proteinExistence type="predicted"/>
<dbReference type="Proteomes" id="UP001165186">
    <property type="component" value="Unassembled WGS sequence"/>
</dbReference>
<reference evidence="1" key="1">
    <citation type="submission" date="2024-09" db="EMBL/GenBank/DDBJ databases">
        <title>Draft Genome Sequences of Neofusicoccum parvum.</title>
        <authorList>
            <person name="Ashida A."/>
            <person name="Camagna M."/>
            <person name="Tanaka A."/>
            <person name="Takemoto D."/>
        </authorList>
    </citation>
    <scope>NUCLEOTIDE SEQUENCE</scope>
    <source>
        <strain evidence="1">PPO83</strain>
    </source>
</reference>
<accession>A0ACB5S348</accession>
<gene>
    <name evidence="1" type="primary">g11169</name>
    <name evidence="1" type="ORF">NpPPO83_00011169</name>
</gene>
<keyword evidence="2" id="KW-1185">Reference proteome</keyword>
<protein>
    <submittedName>
        <fullName evidence="1">Zinc finger GATA-type protein</fullName>
    </submittedName>
</protein>
<dbReference type="EMBL" id="BSXG01000035">
    <property type="protein sequence ID" value="GME27209.1"/>
    <property type="molecule type" value="Genomic_DNA"/>
</dbReference>
<organism evidence="1 2">
    <name type="scientific">Neofusicoccum parvum</name>
    <dbReference type="NCBI Taxonomy" id="310453"/>
    <lineage>
        <taxon>Eukaryota</taxon>
        <taxon>Fungi</taxon>
        <taxon>Dikarya</taxon>
        <taxon>Ascomycota</taxon>
        <taxon>Pezizomycotina</taxon>
        <taxon>Dothideomycetes</taxon>
        <taxon>Dothideomycetes incertae sedis</taxon>
        <taxon>Botryosphaeriales</taxon>
        <taxon>Botryosphaeriaceae</taxon>
        <taxon>Neofusicoccum</taxon>
    </lineage>
</organism>
<evidence type="ECO:0000313" key="2">
    <source>
        <dbReference type="Proteomes" id="UP001165186"/>
    </source>
</evidence>
<name>A0ACB5S348_9PEZI</name>
<sequence>MSGPSAHMQPPSEHPGDDSLQSKSHAASVLRHASQEELELAQNLRALSNAQDQHQQPPAREPAHQPSEAPVDRELKTPAEPSGNATEVSEHHSLEDIQHFAANQQQPQPRTLSPSPGASTPRPNAANAPMNGQTCRYAPIGVLKA</sequence>